<evidence type="ECO:0000256" key="11">
    <source>
        <dbReference type="ARBA" id="ARBA00023098"/>
    </source>
</evidence>
<keyword evidence="17" id="KW-1185">Reference proteome</keyword>
<keyword evidence="11" id="KW-0443">Lipid metabolism</keyword>
<evidence type="ECO:0000256" key="12">
    <source>
        <dbReference type="ARBA" id="ARBA00023128"/>
    </source>
</evidence>
<evidence type="ECO:0000313" key="16">
    <source>
        <dbReference type="EMBL" id="ELR14890.1"/>
    </source>
</evidence>
<evidence type="ECO:0000256" key="6">
    <source>
        <dbReference type="ARBA" id="ARBA00022516"/>
    </source>
</evidence>
<dbReference type="EMBL" id="KB008042">
    <property type="protein sequence ID" value="ELR14890.1"/>
    <property type="molecule type" value="Genomic_DNA"/>
</dbReference>
<keyword evidence="6 14" id="KW-0444">Lipid biosynthesis</keyword>
<evidence type="ECO:0000259" key="15">
    <source>
        <dbReference type="PROSITE" id="PS50075"/>
    </source>
</evidence>
<dbReference type="Pfam" id="PF00550">
    <property type="entry name" value="PP-binding"/>
    <property type="match status" value="1"/>
</dbReference>
<dbReference type="Proteomes" id="UP000011083">
    <property type="component" value="Unassembled WGS sequence"/>
</dbReference>
<dbReference type="STRING" id="1257118.L8GPG5"/>
<dbReference type="GO" id="GO:0005739">
    <property type="term" value="C:mitochondrion"/>
    <property type="evidence" value="ECO:0007669"/>
    <property type="project" value="UniProtKB-SubCell"/>
</dbReference>
<dbReference type="HAMAP" id="MF_01217">
    <property type="entry name" value="Acyl_carrier"/>
    <property type="match status" value="1"/>
</dbReference>
<keyword evidence="7" id="KW-0597">Phosphoprotein</keyword>
<keyword evidence="9" id="KW-0809">Transit peptide</keyword>
<gene>
    <name evidence="16" type="ORF">ACA1_306860</name>
</gene>
<evidence type="ECO:0000256" key="13">
    <source>
        <dbReference type="ARBA" id="ARBA00023160"/>
    </source>
</evidence>
<dbReference type="RefSeq" id="XP_004336903.1">
    <property type="nucleotide sequence ID" value="XM_004336855.1"/>
</dbReference>
<dbReference type="PANTHER" id="PTHR20863">
    <property type="entry name" value="ACYL CARRIER PROTEIN"/>
    <property type="match status" value="1"/>
</dbReference>
<dbReference type="InterPro" id="IPR036736">
    <property type="entry name" value="ACP-like_sf"/>
</dbReference>
<dbReference type="OrthoDB" id="448946at2759"/>
<keyword evidence="10" id="KW-0249">Electron transport</keyword>
<keyword evidence="12" id="KW-0496">Mitochondrion</keyword>
<dbReference type="GO" id="GO:0000036">
    <property type="term" value="F:acyl carrier activity"/>
    <property type="evidence" value="ECO:0007669"/>
    <property type="project" value="TreeGrafter"/>
</dbReference>
<keyword evidence="13 14" id="KW-0275">Fatty acid biosynthesis</keyword>
<dbReference type="PANTHER" id="PTHR20863:SF28">
    <property type="entry name" value="ACYL CARRIER PROTEIN, MITOCHONDRIAL"/>
    <property type="match status" value="1"/>
</dbReference>
<dbReference type="SUPFAM" id="SSF47336">
    <property type="entry name" value="ACP-like"/>
    <property type="match status" value="1"/>
</dbReference>
<evidence type="ECO:0000256" key="7">
    <source>
        <dbReference type="ARBA" id="ARBA00022553"/>
    </source>
</evidence>
<sequence>MNRIARPALLRASARAPAFAPVASSLRFSSISSSAALSTTFARRSDAITTFDYQRRHYGAAAGLSEADARERVIKVVKNFHKVDPNAVNEKSHFINDLGLDSLDTVELVLGLEDEFCIEIPEEQADKIQTIEDAVSYLVTNPAAK</sequence>
<comment type="pathway">
    <text evidence="2">Lipid metabolism; fatty acid biosynthesis.</text>
</comment>
<evidence type="ECO:0000256" key="1">
    <source>
        <dbReference type="ARBA" id="ARBA00004173"/>
    </source>
</evidence>
<evidence type="ECO:0000256" key="2">
    <source>
        <dbReference type="ARBA" id="ARBA00005194"/>
    </source>
</evidence>
<evidence type="ECO:0000256" key="8">
    <source>
        <dbReference type="ARBA" id="ARBA00022832"/>
    </source>
</evidence>
<dbReference type="VEuPathDB" id="AmoebaDB:ACA1_306860"/>
<evidence type="ECO:0000256" key="14">
    <source>
        <dbReference type="RuleBase" id="RU000722"/>
    </source>
</evidence>
<evidence type="ECO:0000256" key="10">
    <source>
        <dbReference type="ARBA" id="ARBA00022982"/>
    </source>
</evidence>
<reference evidence="16 17" key="1">
    <citation type="journal article" date="2013" name="Genome Biol.">
        <title>Genome of Acanthamoeba castellanii highlights extensive lateral gene transfer and early evolution of tyrosine kinase signaling.</title>
        <authorList>
            <person name="Clarke M."/>
            <person name="Lohan A.J."/>
            <person name="Liu B."/>
            <person name="Lagkouvardos I."/>
            <person name="Roy S."/>
            <person name="Zafar N."/>
            <person name="Bertelli C."/>
            <person name="Schilde C."/>
            <person name="Kianianmomeni A."/>
            <person name="Burglin T.R."/>
            <person name="Frech C."/>
            <person name="Turcotte B."/>
            <person name="Kopec K.O."/>
            <person name="Synnott J.M."/>
            <person name="Choo C."/>
            <person name="Paponov I."/>
            <person name="Finkler A."/>
            <person name="Soon Heng Tan C."/>
            <person name="Hutchins A.P."/>
            <person name="Weinmeier T."/>
            <person name="Rattei T."/>
            <person name="Chu J.S."/>
            <person name="Gimenez G."/>
            <person name="Irimia M."/>
            <person name="Rigden D.J."/>
            <person name="Fitzpatrick D.A."/>
            <person name="Lorenzo-Morales J."/>
            <person name="Bateman A."/>
            <person name="Chiu C.H."/>
            <person name="Tang P."/>
            <person name="Hegemann P."/>
            <person name="Fromm H."/>
            <person name="Raoult D."/>
            <person name="Greub G."/>
            <person name="Miranda-Saavedra D."/>
            <person name="Chen N."/>
            <person name="Nash P."/>
            <person name="Ginger M.L."/>
            <person name="Horn M."/>
            <person name="Schaap P."/>
            <person name="Caler L."/>
            <person name="Loftus B."/>
        </authorList>
    </citation>
    <scope>NUCLEOTIDE SEQUENCE [LARGE SCALE GENOMIC DNA]</scope>
    <source>
        <strain evidence="16 17">Neff</strain>
    </source>
</reference>
<dbReference type="InterPro" id="IPR009081">
    <property type="entry name" value="PP-bd_ACP"/>
</dbReference>
<organism evidence="16 17">
    <name type="scientific">Acanthamoeba castellanii (strain ATCC 30010 / Neff)</name>
    <dbReference type="NCBI Taxonomy" id="1257118"/>
    <lineage>
        <taxon>Eukaryota</taxon>
        <taxon>Amoebozoa</taxon>
        <taxon>Discosea</taxon>
        <taxon>Longamoebia</taxon>
        <taxon>Centramoebida</taxon>
        <taxon>Acanthamoebidae</taxon>
        <taxon>Acanthamoeba</taxon>
    </lineage>
</organism>
<dbReference type="SMR" id="L8GPG5"/>
<dbReference type="GeneID" id="14915496"/>
<dbReference type="Gene3D" id="1.10.1200.10">
    <property type="entry name" value="ACP-like"/>
    <property type="match status" value="1"/>
</dbReference>
<protein>
    <recommendedName>
        <fullName evidence="14">Acyl carrier protein</fullName>
    </recommendedName>
</protein>
<keyword evidence="8" id="KW-0276">Fatty acid metabolism</keyword>
<dbReference type="GO" id="GO:0000035">
    <property type="term" value="F:acyl binding"/>
    <property type="evidence" value="ECO:0007669"/>
    <property type="project" value="TreeGrafter"/>
</dbReference>
<evidence type="ECO:0000256" key="5">
    <source>
        <dbReference type="ARBA" id="ARBA00022450"/>
    </source>
</evidence>
<keyword evidence="4" id="KW-0813">Transport</keyword>
<feature type="domain" description="Carrier" evidence="15">
    <location>
        <begin position="67"/>
        <end position="142"/>
    </location>
</feature>
<dbReference type="NCBIfam" id="TIGR00517">
    <property type="entry name" value="acyl_carrier"/>
    <property type="match status" value="1"/>
</dbReference>
<dbReference type="FunFam" id="1.10.1200.10:FF:000003">
    <property type="entry name" value="Acyl carrier protein"/>
    <property type="match status" value="1"/>
</dbReference>
<name>L8GPG5_ACACF</name>
<dbReference type="PROSITE" id="PS50075">
    <property type="entry name" value="CARRIER"/>
    <property type="match status" value="1"/>
</dbReference>
<dbReference type="AlphaFoldDB" id="L8GPG5"/>
<comment type="subcellular location">
    <subcellularLocation>
        <location evidence="1">Mitochondrion</location>
    </subcellularLocation>
</comment>
<proteinExistence type="inferred from homology"/>
<dbReference type="InterPro" id="IPR003231">
    <property type="entry name" value="ACP"/>
</dbReference>
<comment type="function">
    <text evidence="14">Carrier of the growing fatty acid chain in fatty acid biosynthesis.</text>
</comment>
<evidence type="ECO:0000256" key="4">
    <source>
        <dbReference type="ARBA" id="ARBA00022448"/>
    </source>
</evidence>
<dbReference type="NCBIfam" id="NF002148">
    <property type="entry name" value="PRK00982.1-2"/>
    <property type="match status" value="1"/>
</dbReference>
<evidence type="ECO:0000256" key="9">
    <source>
        <dbReference type="ARBA" id="ARBA00022946"/>
    </source>
</evidence>
<keyword evidence="5 14" id="KW-0596">Phosphopantetheine</keyword>
<dbReference type="KEGG" id="acan:ACA1_306860"/>
<evidence type="ECO:0000256" key="3">
    <source>
        <dbReference type="ARBA" id="ARBA00010930"/>
    </source>
</evidence>
<comment type="similarity">
    <text evidence="3">Belongs to the acyl carrier protein (ACP) family.</text>
</comment>
<accession>L8GPG5</accession>
<evidence type="ECO:0000313" key="17">
    <source>
        <dbReference type="Proteomes" id="UP000011083"/>
    </source>
</evidence>